<evidence type="ECO:0000313" key="1">
    <source>
        <dbReference type="EMBL" id="JAD22174.1"/>
    </source>
</evidence>
<proteinExistence type="predicted"/>
<sequence>MILYFIFFGKKRNPWLLLPASPML</sequence>
<reference evidence="1" key="2">
    <citation type="journal article" date="2015" name="Data Brief">
        <title>Shoot transcriptome of the giant reed, Arundo donax.</title>
        <authorList>
            <person name="Barrero R.A."/>
            <person name="Guerrero F.D."/>
            <person name="Moolhuijzen P."/>
            <person name="Goolsby J.A."/>
            <person name="Tidwell J."/>
            <person name="Bellgard S.E."/>
            <person name="Bellgard M.I."/>
        </authorList>
    </citation>
    <scope>NUCLEOTIDE SEQUENCE</scope>
    <source>
        <tissue evidence="1">Shoot tissue taken approximately 20 cm above the soil surface</tissue>
    </source>
</reference>
<dbReference type="EMBL" id="GBRH01275721">
    <property type="protein sequence ID" value="JAD22174.1"/>
    <property type="molecule type" value="Transcribed_RNA"/>
</dbReference>
<protein>
    <submittedName>
        <fullName evidence="1">Uncharacterized protein</fullName>
    </submittedName>
</protein>
<accession>A0A0A8Y8R7</accession>
<reference evidence="1" key="1">
    <citation type="submission" date="2014-09" db="EMBL/GenBank/DDBJ databases">
        <authorList>
            <person name="Magalhaes I.L.F."/>
            <person name="Oliveira U."/>
            <person name="Santos F.R."/>
            <person name="Vidigal T.H.D.A."/>
            <person name="Brescovit A.D."/>
            <person name="Santos A.J."/>
        </authorList>
    </citation>
    <scope>NUCLEOTIDE SEQUENCE</scope>
    <source>
        <tissue evidence="1">Shoot tissue taken approximately 20 cm above the soil surface</tissue>
    </source>
</reference>
<organism evidence="1">
    <name type="scientific">Arundo donax</name>
    <name type="common">Giant reed</name>
    <name type="synonym">Donax arundinaceus</name>
    <dbReference type="NCBI Taxonomy" id="35708"/>
    <lineage>
        <taxon>Eukaryota</taxon>
        <taxon>Viridiplantae</taxon>
        <taxon>Streptophyta</taxon>
        <taxon>Embryophyta</taxon>
        <taxon>Tracheophyta</taxon>
        <taxon>Spermatophyta</taxon>
        <taxon>Magnoliopsida</taxon>
        <taxon>Liliopsida</taxon>
        <taxon>Poales</taxon>
        <taxon>Poaceae</taxon>
        <taxon>PACMAD clade</taxon>
        <taxon>Arundinoideae</taxon>
        <taxon>Arundineae</taxon>
        <taxon>Arundo</taxon>
    </lineage>
</organism>
<dbReference type="AlphaFoldDB" id="A0A0A8Y8R7"/>
<name>A0A0A8Y8R7_ARUDO</name>